<evidence type="ECO:0000256" key="11">
    <source>
        <dbReference type="SAM" id="Phobius"/>
    </source>
</evidence>
<evidence type="ECO:0000256" key="10">
    <source>
        <dbReference type="SAM" id="MobiDB-lite"/>
    </source>
</evidence>
<dbReference type="PANTHER" id="PTHR24223">
    <property type="entry name" value="ATP-BINDING CASSETTE SUB-FAMILY C"/>
    <property type="match status" value="1"/>
</dbReference>
<dbReference type="Gene3D" id="3.40.50.300">
    <property type="entry name" value="P-loop containing nucleotide triphosphate hydrolases"/>
    <property type="match status" value="2"/>
</dbReference>
<dbReference type="InterPro" id="IPR003593">
    <property type="entry name" value="AAA+_ATPase"/>
</dbReference>
<dbReference type="EMBL" id="HBIS01006006">
    <property type="protein sequence ID" value="CAE0611585.1"/>
    <property type="molecule type" value="Transcribed_RNA"/>
</dbReference>
<evidence type="ECO:0000256" key="5">
    <source>
        <dbReference type="ARBA" id="ARBA00022737"/>
    </source>
</evidence>
<dbReference type="GO" id="GO:0005524">
    <property type="term" value="F:ATP binding"/>
    <property type="evidence" value="ECO:0007669"/>
    <property type="project" value="UniProtKB-KW"/>
</dbReference>
<dbReference type="CDD" id="cd03250">
    <property type="entry name" value="ABCC_MRP_domain1"/>
    <property type="match status" value="1"/>
</dbReference>
<dbReference type="PROSITE" id="PS50893">
    <property type="entry name" value="ABC_TRANSPORTER_2"/>
    <property type="match status" value="2"/>
</dbReference>
<dbReference type="InterPro" id="IPR017871">
    <property type="entry name" value="ABC_transporter-like_CS"/>
</dbReference>
<feature type="transmembrane region" description="Helical" evidence="11">
    <location>
        <begin position="857"/>
        <end position="879"/>
    </location>
</feature>
<keyword evidence="4 11" id="KW-0812">Transmembrane</keyword>
<evidence type="ECO:0000256" key="9">
    <source>
        <dbReference type="ARBA" id="ARBA00023136"/>
    </source>
</evidence>
<keyword evidence="3" id="KW-0813">Transport</keyword>
<feature type="domain" description="ABC transporter" evidence="12">
    <location>
        <begin position="489"/>
        <end position="712"/>
    </location>
</feature>
<feature type="transmembrane region" description="Helical" evidence="11">
    <location>
        <begin position="945"/>
        <end position="972"/>
    </location>
</feature>
<protein>
    <submittedName>
        <fullName evidence="14">Uncharacterized protein</fullName>
    </submittedName>
</protein>
<dbReference type="SUPFAM" id="SSF52540">
    <property type="entry name" value="P-loop containing nucleoside triphosphate hydrolases"/>
    <property type="match status" value="2"/>
</dbReference>
<evidence type="ECO:0000256" key="4">
    <source>
        <dbReference type="ARBA" id="ARBA00022692"/>
    </source>
</evidence>
<dbReference type="Gene3D" id="1.20.1560.10">
    <property type="entry name" value="ABC transporter type 1, transmembrane domain"/>
    <property type="match status" value="2"/>
</dbReference>
<feature type="domain" description="ABC transporter" evidence="12">
    <location>
        <begin position="1136"/>
        <end position="1370"/>
    </location>
</feature>
<feature type="domain" description="ABC transmembrane type-1" evidence="13">
    <location>
        <begin position="818"/>
        <end position="1062"/>
    </location>
</feature>
<feature type="transmembrane region" description="Helical" evidence="11">
    <location>
        <begin position="240"/>
        <end position="264"/>
    </location>
</feature>
<dbReference type="InterPro" id="IPR011527">
    <property type="entry name" value="ABC1_TM_dom"/>
</dbReference>
<dbReference type="FunFam" id="1.20.1560.10:FF:000006">
    <property type="entry name" value="ATP-binding cassette, sub-family C (CFTR/MRP), member 9"/>
    <property type="match status" value="1"/>
</dbReference>
<keyword evidence="9 11" id="KW-0472">Membrane</keyword>
<organism evidence="14">
    <name type="scientific">Picocystis salinarum</name>
    <dbReference type="NCBI Taxonomy" id="88271"/>
    <lineage>
        <taxon>Eukaryota</taxon>
        <taxon>Viridiplantae</taxon>
        <taxon>Chlorophyta</taxon>
        <taxon>Picocystophyceae</taxon>
        <taxon>Picocystales</taxon>
        <taxon>Picocystaceae</taxon>
        <taxon>Picocystis</taxon>
    </lineage>
</organism>
<dbReference type="Pfam" id="PF00664">
    <property type="entry name" value="ABC_membrane"/>
    <property type="match status" value="2"/>
</dbReference>
<feature type="compositionally biased region" description="Basic and acidic residues" evidence="10">
    <location>
        <begin position="461"/>
        <end position="472"/>
    </location>
</feature>
<dbReference type="FunFam" id="3.40.50.300:FF:000997">
    <property type="entry name" value="Multidrug resistance-associated protein 1"/>
    <property type="match status" value="1"/>
</dbReference>
<dbReference type="GO" id="GO:0005774">
    <property type="term" value="C:vacuolar membrane"/>
    <property type="evidence" value="ECO:0007669"/>
    <property type="project" value="UniProtKB-SubCell"/>
</dbReference>
<evidence type="ECO:0000313" key="15">
    <source>
        <dbReference type="EMBL" id="CAE0611585.1"/>
    </source>
</evidence>
<dbReference type="InterPro" id="IPR050173">
    <property type="entry name" value="ABC_transporter_C-like"/>
</dbReference>
<dbReference type="EMBL" id="HBIS01006005">
    <property type="protein sequence ID" value="CAE0611584.1"/>
    <property type="molecule type" value="Transcribed_RNA"/>
</dbReference>
<dbReference type="SUPFAM" id="SSF90123">
    <property type="entry name" value="ABC transporter transmembrane region"/>
    <property type="match status" value="2"/>
</dbReference>
<dbReference type="GO" id="GO:0016887">
    <property type="term" value="F:ATP hydrolysis activity"/>
    <property type="evidence" value="ECO:0007669"/>
    <property type="project" value="InterPro"/>
</dbReference>
<dbReference type="CDD" id="cd18579">
    <property type="entry name" value="ABC_6TM_ABCC_D1"/>
    <property type="match status" value="1"/>
</dbReference>
<comment type="subcellular location">
    <subcellularLocation>
        <location evidence="1">Vacuole membrane</location>
        <topology evidence="1">Multi-pass membrane protein</topology>
    </subcellularLocation>
</comment>
<evidence type="ECO:0000256" key="2">
    <source>
        <dbReference type="ARBA" id="ARBA00009726"/>
    </source>
</evidence>
<feature type="transmembrane region" description="Helical" evidence="11">
    <location>
        <begin position="124"/>
        <end position="144"/>
    </location>
</feature>
<comment type="similarity">
    <text evidence="2">Belongs to the ABC transporter superfamily. ABCC family. Conjugate transporter (TC 3.A.1.208) subfamily.</text>
</comment>
<feature type="transmembrane region" description="Helical" evidence="11">
    <location>
        <begin position="351"/>
        <end position="375"/>
    </location>
</feature>
<evidence type="ECO:0000256" key="3">
    <source>
        <dbReference type="ARBA" id="ARBA00022448"/>
    </source>
</evidence>
<dbReference type="PROSITE" id="PS50929">
    <property type="entry name" value="ABC_TM1F"/>
    <property type="match status" value="2"/>
</dbReference>
<keyword evidence="5" id="KW-0677">Repeat</keyword>
<feature type="transmembrane region" description="Helical" evidence="11">
    <location>
        <begin position="811"/>
        <end position="837"/>
    </location>
</feature>
<feature type="transmembrane region" description="Helical" evidence="11">
    <location>
        <begin position="395"/>
        <end position="416"/>
    </location>
</feature>
<dbReference type="CDD" id="cd03244">
    <property type="entry name" value="ABCC_MRP_domain2"/>
    <property type="match status" value="1"/>
</dbReference>
<evidence type="ECO:0000256" key="7">
    <source>
        <dbReference type="ARBA" id="ARBA00022840"/>
    </source>
</evidence>
<feature type="domain" description="ABC transmembrane type-1" evidence="13">
    <location>
        <begin position="125"/>
        <end position="411"/>
    </location>
</feature>
<dbReference type="PANTHER" id="PTHR24223:SF443">
    <property type="entry name" value="MULTIDRUG-RESISTANCE LIKE PROTEIN 1, ISOFORM I"/>
    <property type="match status" value="1"/>
</dbReference>
<dbReference type="InterPro" id="IPR027417">
    <property type="entry name" value="P-loop_NTPase"/>
</dbReference>
<sequence length="1383" mass="154075">MATEMETTDGSKKLTSIRRFSFFVREQGVPITMATKPRIYRSPLSVLFVFWIEPLLRYGWRNRRIEAENLVPLREDQKSQPVYAKFMDEWEKRKPGPHDELPKGLFAGSKSLLGTLKALHGWQVLMTILLQFFYAGATLTSPILLREVITYIGEKSAGISDADYRGYLFAMGLFLAPFFGALCYSQSNQIAFTVQTKVRAELTSAIYRKSQVLSSRARMVTETGKIVNLMSADVNNTVNVLYPFFGTIFTAPVTIIVALVLLYYQIKWGTFIGLGVLLLSTPISSKFTVIVTKFRRKMLGVTDQRVRQTSQLLNGIRVLKLYAWEQAQKCVVAATRNVELKWLRKMAFARVGIQTALFVSPLLAAVLSFMIYGLVNPDSLTPARVFSALALFNIMRFPLVILPFSLIQIGTSLVSIRRLTEFLRLEELQESRIGRDPSKDIYISGGDFVWYAMKTRKSEDSKDKVVKPETKQPKANGAAPKQGNLNGNLSNGGAALTTEMADIAFKLENINLDVKKGQLCMVVGRVGSGKSSLAAALLGNMDQLGGTINVPGSTAYVAQQAWIMNDTLRNNVLFGQEPNEEKWKRSIFASALTSDLEVLPAGEETEIGEKGINLSGGQKQRVAVARALYYDADVYIMDDPLSAVDVHVGKHIFDHCINGILKSKTRILVTNQLQYLPRADCVIFMQDGKIVAQGKYRDCMSQSADFCKLVSDYNSSSPDDDDDDVVLQDLDGKVPRSESTAELRKSLEEKSGLLRRKSIEALSQRLSQDEKQKSDEIKRMTSKPVLGRLMTIEARSAGQVKGNVYMGYAKAYGLSLVLVVASLVASEQTLRVLTNWWLSQWSDASFSRYENGRNTSYYIGIYGALTGAFAITTLIRSLSNNLSAVRAARRLHFAMLDCIVRVPISFFDTTPVGRILNRFSKDTDEIDYLLPQSMTEFINCLMQPLAAMIFISVVEVWFLAGIVPLMIIYYFIQKFFRATSIELQRLDAVSKSPVFSHFSECLSGVETIRAFGLQDRFAKSSDLKQDANNQAYWTLKHADEWLSVRLELIGASITFLASVLGVANAENLNSALIGLAITEALEMTAFLKHAVRTLAMVEVRLNAVDRVLEYSRLPMEAPDVIPDCRPPESWPSKGRVAAEKVCMKYRPDTPMVLKSVSFEIRPGEHIGIVGRTGSGKSSLLVALFRIVELHSGCIKIDDMDVSTMGLEDLRSRIAAIPQDPALFSGTVRSNLDPYDRHTDLEIWEALERAYLKDTVKGMKKGLESEVSEGGENFSVGQRQLMCVARALLRKPKVLIADEATASVDPETDALLQKTIRSSFKDSTVITIAHRLNTILDSDRVMVMENGHLAEFDTVPCLLGNPNSLFKKLIDTMEGEQMVTSDLE</sequence>
<feature type="transmembrane region" description="Helical" evidence="11">
    <location>
        <begin position="164"/>
        <end position="184"/>
    </location>
</feature>
<dbReference type="InterPro" id="IPR044746">
    <property type="entry name" value="ABCC_6TM_D1"/>
</dbReference>
<reference evidence="14" key="1">
    <citation type="submission" date="2021-01" db="EMBL/GenBank/DDBJ databases">
        <authorList>
            <person name="Corre E."/>
            <person name="Pelletier E."/>
            <person name="Niang G."/>
            <person name="Scheremetjew M."/>
            <person name="Finn R."/>
            <person name="Kale V."/>
            <person name="Holt S."/>
            <person name="Cochrane G."/>
            <person name="Meng A."/>
            <person name="Brown T."/>
            <person name="Cohen L."/>
        </authorList>
    </citation>
    <scope>NUCLEOTIDE SEQUENCE</scope>
    <source>
        <strain evidence="14">CCMP1897</strain>
    </source>
</reference>
<keyword evidence="8 11" id="KW-1133">Transmembrane helix</keyword>
<dbReference type="GO" id="GO:0140359">
    <property type="term" value="F:ABC-type transporter activity"/>
    <property type="evidence" value="ECO:0007669"/>
    <property type="project" value="InterPro"/>
</dbReference>
<feature type="transmembrane region" description="Helical" evidence="11">
    <location>
        <begin position="270"/>
        <end position="289"/>
    </location>
</feature>
<evidence type="ECO:0000256" key="8">
    <source>
        <dbReference type="ARBA" id="ARBA00022989"/>
    </source>
</evidence>
<dbReference type="FunFam" id="1.20.1560.10:FF:000010">
    <property type="entry name" value="Multidrug resistance-associated ABC transporter"/>
    <property type="match status" value="1"/>
</dbReference>
<evidence type="ECO:0000259" key="13">
    <source>
        <dbReference type="PROSITE" id="PS50929"/>
    </source>
</evidence>
<gene>
    <name evidence="14" type="ORF">PSAL00342_LOCUS5419</name>
    <name evidence="15" type="ORF">PSAL00342_LOCUS5420</name>
</gene>
<evidence type="ECO:0000256" key="6">
    <source>
        <dbReference type="ARBA" id="ARBA00022741"/>
    </source>
</evidence>
<dbReference type="FunFam" id="3.40.50.300:FF:000163">
    <property type="entry name" value="Multidrug resistance-associated protein member 4"/>
    <property type="match status" value="1"/>
</dbReference>
<evidence type="ECO:0000256" key="1">
    <source>
        <dbReference type="ARBA" id="ARBA00004128"/>
    </source>
</evidence>
<dbReference type="InterPro" id="IPR003439">
    <property type="entry name" value="ABC_transporter-like_ATP-bd"/>
</dbReference>
<keyword evidence="6" id="KW-0547">Nucleotide-binding</keyword>
<dbReference type="Pfam" id="PF00005">
    <property type="entry name" value="ABC_tran"/>
    <property type="match status" value="2"/>
</dbReference>
<accession>A0A6U9RA20</accession>
<evidence type="ECO:0000259" key="12">
    <source>
        <dbReference type="PROSITE" id="PS50893"/>
    </source>
</evidence>
<dbReference type="CDD" id="cd18603">
    <property type="entry name" value="ABC_6TM_MRP1_2_3_6_D2_like"/>
    <property type="match status" value="1"/>
</dbReference>
<name>A0A6U9RA20_9CHLO</name>
<dbReference type="InterPro" id="IPR036640">
    <property type="entry name" value="ABC1_TM_sf"/>
</dbReference>
<proteinExistence type="inferred from homology"/>
<evidence type="ECO:0000313" key="14">
    <source>
        <dbReference type="EMBL" id="CAE0611584.1"/>
    </source>
</evidence>
<keyword evidence="7" id="KW-0067">ATP-binding</keyword>
<dbReference type="SMART" id="SM00382">
    <property type="entry name" value="AAA"/>
    <property type="match status" value="2"/>
</dbReference>
<dbReference type="PROSITE" id="PS00211">
    <property type="entry name" value="ABC_TRANSPORTER_1"/>
    <property type="match status" value="2"/>
</dbReference>
<feature type="region of interest" description="Disordered" evidence="10">
    <location>
        <begin position="461"/>
        <end position="490"/>
    </location>
</feature>